<feature type="domain" description="FAD dependent oxidoreductase" evidence="3">
    <location>
        <begin position="10"/>
        <end position="401"/>
    </location>
</feature>
<gene>
    <name evidence="4" type="primary">dadA</name>
    <name evidence="4" type="ORF">DSCW_65430</name>
</gene>
<keyword evidence="2" id="KW-0812">Transmembrane</keyword>
<dbReference type="PANTHER" id="PTHR13847:SF289">
    <property type="entry name" value="GLYCINE OXIDASE"/>
    <property type="match status" value="1"/>
</dbReference>
<proteinExistence type="predicted"/>
<dbReference type="EMBL" id="AP021875">
    <property type="protein sequence ID" value="BBO79126.1"/>
    <property type="molecule type" value="Genomic_DNA"/>
</dbReference>
<organism evidence="4 5">
    <name type="scientific">Desulfosarcina widdelii</name>
    <dbReference type="NCBI Taxonomy" id="947919"/>
    <lineage>
        <taxon>Bacteria</taxon>
        <taxon>Pseudomonadati</taxon>
        <taxon>Thermodesulfobacteriota</taxon>
        <taxon>Desulfobacteria</taxon>
        <taxon>Desulfobacterales</taxon>
        <taxon>Desulfosarcinaceae</taxon>
        <taxon>Desulfosarcina</taxon>
    </lineage>
</organism>
<keyword evidence="2" id="KW-1133">Transmembrane helix</keyword>
<dbReference type="GO" id="GO:0016491">
    <property type="term" value="F:oxidoreductase activity"/>
    <property type="evidence" value="ECO:0007669"/>
    <property type="project" value="UniProtKB-KW"/>
</dbReference>
<sequence>MNHENNGHSDVLVVGGGVIGLACAWYLARAGKSVRIVEEESVGSGASHGNCGILFFSDLVPLCVPGAISHEMIRLLRGTSPLYIKPRPDPSLAFWLLRFAANCTASQRSHAMRAKDAILRTSMELLDELLVEEKLDCDHDRRGVIMAFTDPKYLEGYAETSRMLEPFGFAPTYHDRNSVRQLEPALSHRICGGWHHTTDSHLRPEALVEAWSRAVRNSGVTIEENCRVKSFETRNGIVRRARTSTGSFSADQFVLATGAWTAAIARQFDLRIPVQPGKGYSITMERPSACPEMPCYLYERNVVVTPWKNGLRLGGTMEFSGFGTDLTQRRLNHLESAAAFYLQTPIGRRVEERWAGLRPMCCDDLPIIGRTPGWDNLLLATGHGMLGVTMAPGTGRLITDLVLGRSPLFDPRPFAVGRFR</sequence>
<dbReference type="PANTHER" id="PTHR13847">
    <property type="entry name" value="SARCOSINE DEHYDROGENASE-RELATED"/>
    <property type="match status" value="1"/>
</dbReference>
<evidence type="ECO:0000259" key="3">
    <source>
        <dbReference type="Pfam" id="PF01266"/>
    </source>
</evidence>
<dbReference type="InterPro" id="IPR006076">
    <property type="entry name" value="FAD-dep_OxRdtase"/>
</dbReference>
<name>A0A5K7ZBA4_9BACT</name>
<dbReference type="Gene3D" id="3.50.50.60">
    <property type="entry name" value="FAD/NAD(P)-binding domain"/>
    <property type="match status" value="2"/>
</dbReference>
<dbReference type="InterPro" id="IPR036188">
    <property type="entry name" value="FAD/NAD-bd_sf"/>
</dbReference>
<dbReference type="Gene3D" id="3.30.9.10">
    <property type="entry name" value="D-Amino Acid Oxidase, subunit A, domain 2"/>
    <property type="match status" value="1"/>
</dbReference>
<dbReference type="AlphaFoldDB" id="A0A5K7ZBA4"/>
<feature type="transmembrane region" description="Helical" evidence="2">
    <location>
        <begin position="12"/>
        <end position="28"/>
    </location>
</feature>
<evidence type="ECO:0000256" key="2">
    <source>
        <dbReference type="SAM" id="Phobius"/>
    </source>
</evidence>
<dbReference type="RefSeq" id="WP_170302563.1">
    <property type="nucleotide sequence ID" value="NZ_AP021875.1"/>
</dbReference>
<keyword evidence="2" id="KW-0472">Membrane</keyword>
<evidence type="ECO:0000313" key="4">
    <source>
        <dbReference type="EMBL" id="BBO79126.1"/>
    </source>
</evidence>
<dbReference type="SUPFAM" id="SSF54373">
    <property type="entry name" value="FAD-linked reductases, C-terminal domain"/>
    <property type="match status" value="1"/>
</dbReference>
<reference evidence="4 5" key="1">
    <citation type="submission" date="2019-11" db="EMBL/GenBank/DDBJ databases">
        <title>Comparative genomics of hydrocarbon-degrading Desulfosarcina strains.</title>
        <authorList>
            <person name="Watanabe M."/>
            <person name="Kojima H."/>
            <person name="Fukui M."/>
        </authorList>
    </citation>
    <scope>NUCLEOTIDE SEQUENCE [LARGE SCALE GENOMIC DNA]</scope>
    <source>
        <strain evidence="4 5">PP31</strain>
    </source>
</reference>
<dbReference type="KEGG" id="dwd:DSCW_65430"/>
<dbReference type="Proteomes" id="UP000427769">
    <property type="component" value="Chromosome"/>
</dbReference>
<keyword evidence="1" id="KW-0560">Oxidoreductase</keyword>
<evidence type="ECO:0000256" key="1">
    <source>
        <dbReference type="ARBA" id="ARBA00023002"/>
    </source>
</evidence>
<dbReference type="SUPFAM" id="SSF51905">
    <property type="entry name" value="FAD/NAD(P)-binding domain"/>
    <property type="match status" value="1"/>
</dbReference>
<dbReference type="Pfam" id="PF01266">
    <property type="entry name" value="DAO"/>
    <property type="match status" value="1"/>
</dbReference>
<evidence type="ECO:0000313" key="5">
    <source>
        <dbReference type="Proteomes" id="UP000427769"/>
    </source>
</evidence>
<protein>
    <submittedName>
        <fullName evidence="4">Amino acid dehydrogenase</fullName>
    </submittedName>
</protein>
<keyword evidence="5" id="KW-1185">Reference proteome</keyword>
<dbReference type="GO" id="GO:0005737">
    <property type="term" value="C:cytoplasm"/>
    <property type="evidence" value="ECO:0007669"/>
    <property type="project" value="TreeGrafter"/>
</dbReference>
<accession>A0A5K7ZBA4</accession>